<keyword evidence="3" id="KW-0479">Metal-binding</keyword>
<dbReference type="PATRIC" id="fig|429727.3.peg.549"/>
<evidence type="ECO:0000256" key="5">
    <source>
        <dbReference type="ARBA" id="ARBA00023002"/>
    </source>
</evidence>
<dbReference type="EMBL" id="JZEY01000054">
    <property type="protein sequence ID" value="KKB08960.1"/>
    <property type="molecule type" value="Genomic_DNA"/>
</dbReference>
<dbReference type="GO" id="GO:0046872">
    <property type="term" value="F:metal ion binding"/>
    <property type="evidence" value="ECO:0007669"/>
    <property type="project" value="UniProtKB-KW"/>
</dbReference>
<dbReference type="Proteomes" id="UP000033649">
    <property type="component" value="Unassembled WGS sequence"/>
</dbReference>
<dbReference type="STRING" id="429727.VE26_02640"/>
<evidence type="ECO:0000256" key="1">
    <source>
        <dbReference type="ARBA" id="ARBA00001947"/>
    </source>
</evidence>
<gene>
    <name evidence="7" type="ORF">VE26_02640</name>
</gene>
<dbReference type="PANTHER" id="PTHR43350">
    <property type="entry name" value="NAD-DEPENDENT ALCOHOL DEHYDROGENASE"/>
    <property type="match status" value="1"/>
</dbReference>
<comment type="cofactor">
    <cofactor evidence="1">
        <name>Zn(2+)</name>
        <dbReference type="ChEBI" id="CHEBI:29105"/>
    </cofactor>
</comment>
<dbReference type="InterPro" id="IPR036291">
    <property type="entry name" value="NAD(P)-bd_dom_sf"/>
</dbReference>
<proteinExistence type="inferred from homology"/>
<evidence type="ECO:0000313" key="8">
    <source>
        <dbReference type="Proteomes" id="UP000033649"/>
    </source>
</evidence>
<feature type="domain" description="Alcohol dehydrogenase-like C-terminal" evidence="6">
    <location>
        <begin position="169"/>
        <end position="286"/>
    </location>
</feature>
<comment type="similarity">
    <text evidence="2">Belongs to the zinc-containing alcohol dehydrogenase family.</text>
</comment>
<dbReference type="Pfam" id="PF00107">
    <property type="entry name" value="ADH_zinc_N"/>
    <property type="match status" value="1"/>
</dbReference>
<sequence length="350" mass="37167">MTKVSLTTQSLYFTGPRAVEIRSEALGGPGPGQVLLNLEVSGISAGTELNVFRGLAPQWRQSMDPKTRLFSDAHGSDWSWPARYGYAAVGRVAEIGRDVRALKAGDLVFAYVPHGQHAVVDANAVVPLGDLDDAEIGVFFANLNTAYNGVLDANIPLGADVVVSGLGVIGQMVTRLLARNGARQIIGVDTIAQRRELAAQGGATTLLDPRDGPVAERVRELTEGRGADTVIEVSGAAPALNEAIRTAGFNGTVIAMSWYGGTFESLSLSGEFHHNRPRIISSQVGTVNPFLGPLWSVGRRGNIARDYLSSLAPALKGFITHRVPLAEAGRGYGLLDQGSPDVMQVLIDYR</sequence>
<keyword evidence="4" id="KW-0862">Zinc</keyword>
<accession>A0A0F5FK57</accession>
<dbReference type="SUPFAM" id="SSF51735">
    <property type="entry name" value="NAD(P)-binding Rossmann-fold domains"/>
    <property type="match status" value="1"/>
</dbReference>
<name>A0A0F5FK57_9HYPH</name>
<evidence type="ECO:0000256" key="2">
    <source>
        <dbReference type="ARBA" id="ARBA00008072"/>
    </source>
</evidence>
<dbReference type="InterPro" id="IPR011032">
    <property type="entry name" value="GroES-like_sf"/>
</dbReference>
<keyword evidence="8" id="KW-1185">Reference proteome</keyword>
<dbReference type="CDD" id="cd08255">
    <property type="entry name" value="2-desacetyl-2-hydroxyethyl_bacteriochlorophyllide_like"/>
    <property type="match status" value="1"/>
</dbReference>
<dbReference type="SUPFAM" id="SSF50129">
    <property type="entry name" value="GroES-like"/>
    <property type="match status" value="1"/>
</dbReference>
<evidence type="ECO:0000259" key="6">
    <source>
        <dbReference type="Pfam" id="PF00107"/>
    </source>
</evidence>
<organism evidence="7 8">
    <name type="scientific">Devosia chinhatensis</name>
    <dbReference type="NCBI Taxonomy" id="429727"/>
    <lineage>
        <taxon>Bacteria</taxon>
        <taxon>Pseudomonadati</taxon>
        <taxon>Pseudomonadota</taxon>
        <taxon>Alphaproteobacteria</taxon>
        <taxon>Hyphomicrobiales</taxon>
        <taxon>Devosiaceae</taxon>
        <taxon>Devosia</taxon>
    </lineage>
</organism>
<protein>
    <recommendedName>
        <fullName evidence="6">Alcohol dehydrogenase-like C-terminal domain-containing protein</fullName>
    </recommendedName>
</protein>
<comment type="caution">
    <text evidence="7">The sequence shown here is derived from an EMBL/GenBank/DDBJ whole genome shotgun (WGS) entry which is preliminary data.</text>
</comment>
<dbReference type="AlphaFoldDB" id="A0A0F5FK57"/>
<evidence type="ECO:0000256" key="4">
    <source>
        <dbReference type="ARBA" id="ARBA00022833"/>
    </source>
</evidence>
<evidence type="ECO:0000313" key="7">
    <source>
        <dbReference type="EMBL" id="KKB08960.1"/>
    </source>
</evidence>
<dbReference type="InterPro" id="IPR013149">
    <property type="entry name" value="ADH-like_C"/>
</dbReference>
<reference evidence="7 8" key="1">
    <citation type="submission" date="2015-03" db="EMBL/GenBank/DDBJ databases">
        <authorList>
            <person name="Hassan Y."/>
            <person name="Lepp D."/>
            <person name="Li X.-Z."/>
            <person name="Zhou T."/>
        </authorList>
    </citation>
    <scope>NUCLEOTIDE SEQUENCE [LARGE SCALE GENOMIC DNA]</scope>
    <source>
        <strain evidence="7 8">IPL18</strain>
    </source>
</reference>
<dbReference type="GO" id="GO:0016491">
    <property type="term" value="F:oxidoreductase activity"/>
    <property type="evidence" value="ECO:0007669"/>
    <property type="project" value="UniProtKB-KW"/>
</dbReference>
<dbReference type="PANTHER" id="PTHR43350:SF19">
    <property type="entry name" value="D-GULOSIDE 3-DEHYDROGENASE"/>
    <property type="match status" value="1"/>
</dbReference>
<dbReference type="Gene3D" id="3.40.50.720">
    <property type="entry name" value="NAD(P)-binding Rossmann-like Domain"/>
    <property type="match status" value="1"/>
</dbReference>
<evidence type="ECO:0000256" key="3">
    <source>
        <dbReference type="ARBA" id="ARBA00022723"/>
    </source>
</evidence>
<dbReference type="Gene3D" id="3.90.180.10">
    <property type="entry name" value="Medium-chain alcohol dehydrogenases, catalytic domain"/>
    <property type="match status" value="1"/>
</dbReference>
<keyword evidence="5" id="KW-0560">Oxidoreductase</keyword>